<dbReference type="AlphaFoldDB" id="A0AAX1KM42"/>
<dbReference type="InterPro" id="IPR051159">
    <property type="entry name" value="Hexapeptide_acetyltransf"/>
</dbReference>
<sequence length="207" mass="22988">MTEEERIFRGELFASEEPELVEKKRRAHRLSQKYNETFEDDAEVREAILRELLGELGEGVCMLGPVRFHYGCHTRVGNHCFMNFNFTVQDDAPVIIGDHCNFGPNVTIVTPIHPMLPDERRGMVCDDGVERFLCYAKPVTIGHDCWFGANVVVCPGVTIRENCVIGAGSVVTRDIPTGSFAAGNPARVIRPITAADTVRGRFPGIRG</sequence>
<gene>
    <name evidence="5" type="ORF">I5Q84_06040</name>
</gene>
<dbReference type="Pfam" id="PF12464">
    <property type="entry name" value="Mac"/>
    <property type="match status" value="1"/>
</dbReference>
<dbReference type="Gene3D" id="2.160.10.10">
    <property type="entry name" value="Hexapeptide repeat proteins"/>
    <property type="match status" value="1"/>
</dbReference>
<evidence type="ECO:0000256" key="1">
    <source>
        <dbReference type="ARBA" id="ARBA00007274"/>
    </source>
</evidence>
<keyword evidence="3" id="KW-0012">Acyltransferase</keyword>
<accession>A0AAX1KM42</accession>
<dbReference type="PANTHER" id="PTHR23416:SF23">
    <property type="entry name" value="ACETYLTRANSFERASE C18B11.09C-RELATED"/>
    <property type="match status" value="1"/>
</dbReference>
<name>A0AAX1KM42_FLAPL</name>
<dbReference type="RefSeq" id="WP_065534052.1">
    <property type="nucleotide sequence ID" value="NZ_CP015406.2"/>
</dbReference>
<dbReference type="SMART" id="SM01266">
    <property type="entry name" value="Mac"/>
    <property type="match status" value="1"/>
</dbReference>
<dbReference type="GO" id="GO:0008374">
    <property type="term" value="F:O-acyltransferase activity"/>
    <property type="evidence" value="ECO:0007669"/>
    <property type="project" value="TreeGrafter"/>
</dbReference>
<dbReference type="Proteomes" id="UP000595792">
    <property type="component" value="Chromosome"/>
</dbReference>
<dbReference type="CDD" id="cd03357">
    <property type="entry name" value="LbH_MAT_GAT"/>
    <property type="match status" value="1"/>
</dbReference>
<dbReference type="GO" id="GO:0016407">
    <property type="term" value="F:acetyltransferase activity"/>
    <property type="evidence" value="ECO:0007669"/>
    <property type="project" value="InterPro"/>
</dbReference>
<dbReference type="InterPro" id="IPR001451">
    <property type="entry name" value="Hexapep"/>
</dbReference>
<dbReference type="FunFam" id="2.160.10.10:FF:000025">
    <property type="entry name" value="Hexapeptide-repeat containing-acetyltransferase"/>
    <property type="match status" value="1"/>
</dbReference>
<protein>
    <submittedName>
        <fullName evidence="5">Sugar O-acetyltransferase</fullName>
    </submittedName>
</protein>
<reference evidence="5 6" key="1">
    <citation type="submission" date="2020-11" db="EMBL/GenBank/DDBJ databases">
        <title>Closed and high quality bacterial genomes of the OMM12 community.</title>
        <authorList>
            <person name="Marbouty M."/>
            <person name="Lamy-Besnier Q."/>
            <person name="Debarbieux L."/>
            <person name="Koszul R."/>
        </authorList>
    </citation>
    <scope>NUCLEOTIDE SEQUENCE [LARGE SCALE GENOMIC DNA]</scope>
    <source>
        <strain evidence="5 6">YL31</strain>
    </source>
</reference>
<dbReference type="SUPFAM" id="SSF51161">
    <property type="entry name" value="Trimeric LpxA-like enzymes"/>
    <property type="match status" value="1"/>
</dbReference>
<evidence type="ECO:0000313" key="6">
    <source>
        <dbReference type="Proteomes" id="UP000595792"/>
    </source>
</evidence>
<evidence type="ECO:0000259" key="4">
    <source>
        <dbReference type="SMART" id="SM01266"/>
    </source>
</evidence>
<dbReference type="KEGG" id="fpla:A4U99_03535"/>
<dbReference type="EMBL" id="CP065315">
    <property type="protein sequence ID" value="QQR07042.1"/>
    <property type="molecule type" value="Genomic_DNA"/>
</dbReference>
<evidence type="ECO:0000256" key="3">
    <source>
        <dbReference type="ARBA" id="ARBA00023315"/>
    </source>
</evidence>
<evidence type="ECO:0000313" key="5">
    <source>
        <dbReference type="EMBL" id="QQR07042.1"/>
    </source>
</evidence>
<dbReference type="InterPro" id="IPR024688">
    <property type="entry name" value="Mac_dom"/>
</dbReference>
<keyword evidence="2" id="KW-0808">Transferase</keyword>
<evidence type="ECO:0000256" key="2">
    <source>
        <dbReference type="ARBA" id="ARBA00022679"/>
    </source>
</evidence>
<comment type="similarity">
    <text evidence="1">Belongs to the transferase hexapeptide repeat family.</text>
</comment>
<dbReference type="Pfam" id="PF14602">
    <property type="entry name" value="Hexapep_2"/>
    <property type="match status" value="2"/>
</dbReference>
<dbReference type="PANTHER" id="PTHR23416">
    <property type="entry name" value="SIALIC ACID SYNTHASE-RELATED"/>
    <property type="match status" value="1"/>
</dbReference>
<proteinExistence type="inferred from homology"/>
<organism evidence="5 6">
    <name type="scientific">Flavonifractor plautii</name>
    <name type="common">Fusobacterium plautii</name>
    <dbReference type="NCBI Taxonomy" id="292800"/>
    <lineage>
        <taxon>Bacteria</taxon>
        <taxon>Bacillati</taxon>
        <taxon>Bacillota</taxon>
        <taxon>Clostridia</taxon>
        <taxon>Eubacteriales</taxon>
        <taxon>Oscillospiraceae</taxon>
        <taxon>Flavonifractor</taxon>
    </lineage>
</organism>
<dbReference type="InterPro" id="IPR011004">
    <property type="entry name" value="Trimer_LpxA-like_sf"/>
</dbReference>
<feature type="domain" description="Maltose/galactoside acetyltransferase" evidence="4">
    <location>
        <begin position="4"/>
        <end position="58"/>
    </location>
</feature>